<feature type="domain" description="F-box" evidence="3">
    <location>
        <begin position="97"/>
        <end position="143"/>
    </location>
</feature>
<dbReference type="GO" id="GO:0019005">
    <property type="term" value="C:SCF ubiquitin ligase complex"/>
    <property type="evidence" value="ECO:0007669"/>
    <property type="project" value="Ensembl"/>
</dbReference>
<feature type="region of interest" description="Disordered" evidence="2">
    <location>
        <begin position="1"/>
        <end position="22"/>
    </location>
</feature>
<dbReference type="InterPro" id="IPR001680">
    <property type="entry name" value="WD40_rpt"/>
</dbReference>
<dbReference type="PANTHER" id="PTHR20995">
    <property type="entry name" value="F-BOX/WD REPEAT-CONTAINING PROTEIN 5"/>
    <property type="match status" value="1"/>
</dbReference>
<organism evidence="4 5">
    <name type="scientific">Laticauda laticaudata</name>
    <name type="common">Blue-ringed sea krait</name>
    <name type="synonym">Blue-lipped sea krait</name>
    <dbReference type="NCBI Taxonomy" id="8630"/>
    <lineage>
        <taxon>Eukaryota</taxon>
        <taxon>Metazoa</taxon>
        <taxon>Chordata</taxon>
        <taxon>Craniata</taxon>
        <taxon>Vertebrata</taxon>
        <taxon>Euteleostomi</taxon>
        <taxon>Lepidosauria</taxon>
        <taxon>Squamata</taxon>
        <taxon>Bifurcata</taxon>
        <taxon>Unidentata</taxon>
        <taxon>Episquamata</taxon>
        <taxon>Toxicofera</taxon>
        <taxon>Serpentes</taxon>
        <taxon>Colubroidea</taxon>
        <taxon>Elapidae</taxon>
        <taxon>Laticaudinae</taxon>
        <taxon>Laticauda</taxon>
    </lineage>
</organism>
<evidence type="ECO:0000256" key="1">
    <source>
        <dbReference type="PROSITE-ProRule" id="PRU00221"/>
    </source>
</evidence>
<dbReference type="PROSITE" id="PS50294">
    <property type="entry name" value="WD_REPEATS_REGION"/>
    <property type="match status" value="2"/>
</dbReference>
<dbReference type="InterPro" id="IPR036047">
    <property type="entry name" value="F-box-like_dom_sf"/>
</dbReference>
<dbReference type="GeneTree" id="ENSGT00730000111276"/>
<dbReference type="Gene3D" id="1.20.1280.50">
    <property type="match status" value="1"/>
</dbReference>
<dbReference type="InterPro" id="IPR015943">
    <property type="entry name" value="WD40/YVTN_repeat-like_dom_sf"/>
</dbReference>
<dbReference type="GO" id="GO:0010824">
    <property type="term" value="P:regulation of centrosome duplication"/>
    <property type="evidence" value="ECO:0007669"/>
    <property type="project" value="Ensembl"/>
</dbReference>
<gene>
    <name evidence="4" type="primary">FBXW5</name>
</gene>
<dbReference type="GO" id="GO:0005737">
    <property type="term" value="C:cytoplasm"/>
    <property type="evidence" value="ECO:0007669"/>
    <property type="project" value="Ensembl"/>
</dbReference>
<accession>A0A8C5RIC4</accession>
<dbReference type="Pfam" id="PF12937">
    <property type="entry name" value="F-box-like"/>
    <property type="match status" value="1"/>
</dbReference>
<keyword evidence="5" id="KW-1185">Reference proteome</keyword>
<dbReference type="GO" id="GO:0031146">
    <property type="term" value="P:SCF-dependent proteasomal ubiquitin-dependent protein catabolic process"/>
    <property type="evidence" value="ECO:0007669"/>
    <property type="project" value="Ensembl"/>
</dbReference>
<feature type="repeat" description="WD" evidence="1">
    <location>
        <begin position="608"/>
        <end position="640"/>
    </location>
</feature>
<dbReference type="CDD" id="cd22132">
    <property type="entry name" value="F-box_FBXW5"/>
    <property type="match status" value="1"/>
</dbReference>
<feature type="compositionally biased region" description="Basic and acidic residues" evidence="2">
    <location>
        <begin position="374"/>
        <end position="396"/>
    </location>
</feature>
<dbReference type="InterPro" id="IPR036322">
    <property type="entry name" value="WD40_repeat_dom_sf"/>
</dbReference>
<dbReference type="SUPFAM" id="SSF50978">
    <property type="entry name" value="WD40 repeat-like"/>
    <property type="match status" value="1"/>
</dbReference>
<dbReference type="GO" id="GO:0007088">
    <property type="term" value="P:regulation of mitotic nuclear division"/>
    <property type="evidence" value="ECO:0007669"/>
    <property type="project" value="Ensembl"/>
</dbReference>
<dbReference type="PROSITE" id="PS50082">
    <property type="entry name" value="WD_REPEATS_2"/>
    <property type="match status" value="2"/>
</dbReference>
<feature type="region of interest" description="Disordered" evidence="2">
    <location>
        <begin position="359"/>
        <end position="396"/>
    </location>
</feature>
<dbReference type="PANTHER" id="PTHR20995:SF17">
    <property type="entry name" value="F-BOX_WD REPEAT-CONTAINING PROTEIN 5"/>
    <property type="match status" value="1"/>
</dbReference>
<evidence type="ECO:0000313" key="4">
    <source>
        <dbReference type="Ensembl" id="ENSLLTP00000003791.1"/>
    </source>
</evidence>
<sequence length="669" mass="75410">MSSQMQPPACSPQSAPTPNKLSNFKQVWTSTPRIPPPATPASIRRAWHEAALWRGRGAAWSRIALFGFRWRKCRRSSGREGKGPLSAGASVVGAARRQDAAMLPDSLLVEIFRHLPPAGVLAAGRVCRQWRRVARDEVLWKGLFYRHYGVARHVPRHPAAASWYGEFQRLGEAVPRVEVQSLREHGEPVLHLSFAHSGLLFASCSKDCTVKIWDNDLPVSLLHSTSMKKYNWSYTQFSQFNADDSLLLVSGVFMGPRSSSSGEIAVIGLENFELLSRVRNKPCDAFGCWLNETNLISSNLHRIGYLTSCSVLWLNNAFQGVESENVNVVKRLFKIQNLNASTIRTVMVVDCSRYSSASELASPEEQLEEGPAPPHRESHSQAEEMRDFPAAEREAGTEDGLDRFLSDIMEGRVRPTMTEMEMETKVARLLARNRTKPPEHNLLSLQGGNKKYLVFTTGCLTYSPHQIGIKQLLPHQMTTVGPVLGEERNSDRFFDSLDHVIDIHGHIVGMGLSPDHRYLYVNSRAWPEGCVISDPLQPPPIAEEIELRVLDLKTMKEAKRALRAHRAYTPSEEFNFIFLDVSKDFVASGAEDRHGYIWDRHYDICLAKLQHDDVVNSVAFSPAEQEFLLTACGDNTIKVWRSPRTARLLHDEKPWLRRHLFSCDTKQGM</sequence>
<dbReference type="FunFam" id="2.130.10.10:FF:000305">
    <property type="entry name" value="F-box/WD repeat-containing protein 5 isoform X1"/>
    <property type="match status" value="1"/>
</dbReference>
<dbReference type="GO" id="GO:0019901">
    <property type="term" value="F:protein kinase binding"/>
    <property type="evidence" value="ECO:0007669"/>
    <property type="project" value="Ensembl"/>
</dbReference>
<dbReference type="InterPro" id="IPR042508">
    <property type="entry name" value="FBXW5"/>
</dbReference>
<dbReference type="SMART" id="SM00320">
    <property type="entry name" value="WD40"/>
    <property type="match status" value="3"/>
</dbReference>
<dbReference type="Gene3D" id="2.130.10.10">
    <property type="entry name" value="YVTN repeat-like/Quinoprotein amine dehydrogenase"/>
    <property type="match status" value="2"/>
</dbReference>
<proteinExistence type="predicted"/>
<dbReference type="GO" id="GO:0080008">
    <property type="term" value="C:Cul4-RING E3 ubiquitin ligase complex"/>
    <property type="evidence" value="ECO:0007669"/>
    <property type="project" value="Ensembl"/>
</dbReference>
<dbReference type="InterPro" id="IPR001810">
    <property type="entry name" value="F-box_dom"/>
</dbReference>
<evidence type="ECO:0000259" key="3">
    <source>
        <dbReference type="PROSITE" id="PS50181"/>
    </source>
</evidence>
<dbReference type="Pfam" id="PF00400">
    <property type="entry name" value="WD40"/>
    <property type="match status" value="2"/>
</dbReference>
<dbReference type="GO" id="GO:0016567">
    <property type="term" value="P:protein ubiquitination"/>
    <property type="evidence" value="ECO:0007669"/>
    <property type="project" value="Ensembl"/>
</dbReference>
<feature type="repeat" description="WD" evidence="1">
    <location>
        <begin position="182"/>
        <end position="214"/>
    </location>
</feature>
<dbReference type="AlphaFoldDB" id="A0A8C5RIC4"/>
<evidence type="ECO:0000256" key="2">
    <source>
        <dbReference type="SAM" id="MobiDB-lite"/>
    </source>
</evidence>
<dbReference type="PROSITE" id="PS50181">
    <property type="entry name" value="FBOX"/>
    <property type="match status" value="1"/>
</dbReference>
<name>A0A8C5RIC4_LATLA</name>
<dbReference type="Ensembl" id="ENSLLTT00000003949.1">
    <property type="protein sequence ID" value="ENSLLTP00000003791.1"/>
    <property type="gene ID" value="ENSLLTG00000002842.1"/>
</dbReference>
<protein>
    <submittedName>
        <fullName evidence="4">F-box and WD repeat domain containing 5</fullName>
    </submittedName>
</protein>
<dbReference type="Proteomes" id="UP000694406">
    <property type="component" value="Unplaced"/>
</dbReference>
<evidence type="ECO:0000313" key="5">
    <source>
        <dbReference type="Proteomes" id="UP000694406"/>
    </source>
</evidence>
<reference evidence="4" key="2">
    <citation type="submission" date="2025-09" db="UniProtKB">
        <authorList>
            <consortium name="Ensembl"/>
        </authorList>
    </citation>
    <scope>IDENTIFICATION</scope>
</reference>
<reference evidence="4" key="1">
    <citation type="submission" date="2025-08" db="UniProtKB">
        <authorList>
            <consortium name="Ensembl"/>
        </authorList>
    </citation>
    <scope>IDENTIFICATION</scope>
</reference>
<dbReference type="SMART" id="SM00256">
    <property type="entry name" value="FBOX"/>
    <property type="match status" value="1"/>
</dbReference>
<dbReference type="SUPFAM" id="SSF81383">
    <property type="entry name" value="F-box domain"/>
    <property type="match status" value="1"/>
</dbReference>
<keyword evidence="1" id="KW-0853">WD repeat</keyword>